<keyword evidence="1" id="KW-0808">Transferase</keyword>
<reference evidence="4 5" key="1">
    <citation type="submission" date="2020-04" db="EMBL/GenBank/DDBJ databases">
        <title>Gordonia sp. nov. TBRC 11910.</title>
        <authorList>
            <person name="Suriyachadkun C."/>
        </authorList>
    </citation>
    <scope>NUCLEOTIDE SEQUENCE [LARGE SCALE GENOMIC DNA]</scope>
    <source>
        <strain evidence="4 5">TBRC 11910</strain>
    </source>
</reference>
<dbReference type="EMBL" id="JABBNB010000018">
    <property type="protein sequence ID" value="NMO02952.1"/>
    <property type="molecule type" value="Genomic_DNA"/>
</dbReference>
<feature type="domain" description="HipA-like C-terminal" evidence="3">
    <location>
        <begin position="28"/>
        <end position="196"/>
    </location>
</feature>
<comment type="caution">
    <text evidence="4">The sequence shown here is derived from an EMBL/GenBank/DDBJ whole genome shotgun (WGS) entry which is preliminary data.</text>
</comment>
<dbReference type="InterPro" id="IPR012893">
    <property type="entry name" value="HipA-like_C"/>
</dbReference>
<accession>A0A848KXI3</accession>
<keyword evidence="5" id="KW-1185">Reference proteome</keyword>
<dbReference type="AlphaFoldDB" id="A0A848KXI3"/>
<dbReference type="Proteomes" id="UP000550729">
    <property type="component" value="Unassembled WGS sequence"/>
</dbReference>
<evidence type="ECO:0000256" key="1">
    <source>
        <dbReference type="ARBA" id="ARBA00022679"/>
    </source>
</evidence>
<dbReference type="GO" id="GO:0016301">
    <property type="term" value="F:kinase activity"/>
    <property type="evidence" value="ECO:0007669"/>
    <property type="project" value="UniProtKB-KW"/>
</dbReference>
<dbReference type="Gene3D" id="1.10.1070.20">
    <property type="match status" value="1"/>
</dbReference>
<dbReference type="RefSeq" id="WP_170195461.1">
    <property type="nucleotide sequence ID" value="NZ_JABBNB010000018.1"/>
</dbReference>
<evidence type="ECO:0000256" key="2">
    <source>
        <dbReference type="ARBA" id="ARBA00022777"/>
    </source>
</evidence>
<evidence type="ECO:0000313" key="5">
    <source>
        <dbReference type="Proteomes" id="UP000550729"/>
    </source>
</evidence>
<dbReference type="Pfam" id="PF07804">
    <property type="entry name" value="HipA_C"/>
    <property type="match status" value="1"/>
</dbReference>
<keyword evidence="2" id="KW-0418">Kinase</keyword>
<protein>
    <recommendedName>
        <fullName evidence="3">HipA-like C-terminal domain-containing protein</fullName>
    </recommendedName>
</protein>
<sequence length="225" mass="24928">MPPRWESITIDDWLTPDVDIDLEPLGGKEKFWLPGPDGHEYLFKFSRCDPDGTNVRGEDWAEWVVHELANLIGVPTAVVRPASCEGRRGIVSRSVWRAREQLIHGNELIAQVDPNYDSAAQRQNPGYTVEAVGAALDGVSAPAECDPAIENGFDAWAGYVLLDAWVAGRDRHHENWAVIDDRGRLSLAPSYDHGNALGFQESEAKAALLSSDPDALDRWMRLPCD</sequence>
<organism evidence="4 5">
    <name type="scientific">Gordonia asplenii</name>
    <dbReference type="NCBI Taxonomy" id="2725283"/>
    <lineage>
        <taxon>Bacteria</taxon>
        <taxon>Bacillati</taxon>
        <taxon>Actinomycetota</taxon>
        <taxon>Actinomycetes</taxon>
        <taxon>Mycobacteriales</taxon>
        <taxon>Gordoniaceae</taxon>
        <taxon>Gordonia</taxon>
    </lineage>
</organism>
<name>A0A848KXI3_9ACTN</name>
<evidence type="ECO:0000313" key="4">
    <source>
        <dbReference type="EMBL" id="NMO02952.1"/>
    </source>
</evidence>
<proteinExistence type="predicted"/>
<gene>
    <name evidence="4" type="ORF">HH308_17205</name>
</gene>
<evidence type="ECO:0000259" key="3">
    <source>
        <dbReference type="Pfam" id="PF07804"/>
    </source>
</evidence>